<evidence type="ECO:0000256" key="3">
    <source>
        <dbReference type="ARBA" id="ARBA00022448"/>
    </source>
</evidence>
<keyword evidence="7 10" id="KW-1133">Transmembrane helix</keyword>
<evidence type="ECO:0000256" key="7">
    <source>
        <dbReference type="ARBA" id="ARBA00022989"/>
    </source>
</evidence>
<keyword evidence="8 10" id="KW-0472">Membrane</keyword>
<evidence type="ECO:0000256" key="1">
    <source>
        <dbReference type="ARBA" id="ARBA00004651"/>
    </source>
</evidence>
<organism evidence="11 12">
    <name type="scientific">Nocardiopsis alba</name>
    <dbReference type="NCBI Taxonomy" id="53437"/>
    <lineage>
        <taxon>Bacteria</taxon>
        <taxon>Bacillati</taxon>
        <taxon>Actinomycetota</taxon>
        <taxon>Actinomycetes</taxon>
        <taxon>Streptosporangiales</taxon>
        <taxon>Nocardiopsidaceae</taxon>
        <taxon>Nocardiopsis</taxon>
    </lineage>
</organism>
<evidence type="ECO:0000256" key="5">
    <source>
        <dbReference type="ARBA" id="ARBA00022692"/>
    </source>
</evidence>
<feature type="transmembrane region" description="Helical" evidence="10">
    <location>
        <begin position="368"/>
        <end position="398"/>
    </location>
</feature>
<evidence type="ECO:0000313" key="12">
    <source>
        <dbReference type="Proteomes" id="UP000467124"/>
    </source>
</evidence>
<dbReference type="RefSeq" id="WP_161110682.1">
    <property type="nucleotide sequence ID" value="NZ_WWHY01000001.1"/>
</dbReference>
<evidence type="ECO:0000256" key="4">
    <source>
        <dbReference type="ARBA" id="ARBA00022475"/>
    </source>
</evidence>
<dbReference type="Pfam" id="PF00474">
    <property type="entry name" value="SSF"/>
    <property type="match status" value="1"/>
</dbReference>
<comment type="similarity">
    <text evidence="2 9">Belongs to the sodium:solute symporter (SSF) (TC 2.A.21) family.</text>
</comment>
<dbReference type="PANTHER" id="PTHR48086">
    <property type="entry name" value="SODIUM/PROLINE SYMPORTER-RELATED"/>
    <property type="match status" value="1"/>
</dbReference>
<dbReference type="Proteomes" id="UP000467124">
    <property type="component" value="Unassembled WGS sequence"/>
</dbReference>
<evidence type="ECO:0000256" key="2">
    <source>
        <dbReference type="ARBA" id="ARBA00006434"/>
    </source>
</evidence>
<evidence type="ECO:0000256" key="9">
    <source>
        <dbReference type="RuleBase" id="RU362091"/>
    </source>
</evidence>
<dbReference type="EMBL" id="WWHY01000001">
    <property type="protein sequence ID" value="MYR32307.1"/>
    <property type="molecule type" value="Genomic_DNA"/>
</dbReference>
<feature type="transmembrane region" description="Helical" evidence="10">
    <location>
        <begin position="127"/>
        <end position="160"/>
    </location>
</feature>
<feature type="transmembrane region" description="Helical" evidence="10">
    <location>
        <begin position="517"/>
        <end position="537"/>
    </location>
</feature>
<feature type="transmembrane region" description="Helical" evidence="10">
    <location>
        <begin position="475"/>
        <end position="497"/>
    </location>
</feature>
<dbReference type="InterPro" id="IPR001734">
    <property type="entry name" value="Na/solute_symporter"/>
</dbReference>
<comment type="subcellular location">
    <subcellularLocation>
        <location evidence="1">Cell membrane</location>
        <topology evidence="1">Multi-pass membrane protein</topology>
    </subcellularLocation>
</comment>
<feature type="transmembrane region" description="Helical" evidence="10">
    <location>
        <begin position="56"/>
        <end position="79"/>
    </location>
</feature>
<proteinExistence type="inferred from homology"/>
<dbReference type="AlphaFoldDB" id="A0A7K2IR47"/>
<comment type="caution">
    <text evidence="11">The sequence shown here is derived from an EMBL/GenBank/DDBJ whole genome shotgun (WGS) entry which is preliminary data.</text>
</comment>
<dbReference type="GO" id="GO:0005886">
    <property type="term" value="C:plasma membrane"/>
    <property type="evidence" value="ECO:0007669"/>
    <property type="project" value="UniProtKB-SubCell"/>
</dbReference>
<keyword evidence="4" id="KW-1003">Cell membrane</keyword>
<feature type="transmembrane region" description="Helical" evidence="10">
    <location>
        <begin position="444"/>
        <end position="468"/>
    </location>
</feature>
<dbReference type="GO" id="GO:0015123">
    <property type="term" value="F:acetate transmembrane transporter activity"/>
    <property type="evidence" value="ECO:0007669"/>
    <property type="project" value="TreeGrafter"/>
</dbReference>
<dbReference type="Gene3D" id="1.20.1730.10">
    <property type="entry name" value="Sodium/glucose cotransporter"/>
    <property type="match status" value="1"/>
</dbReference>
<feature type="transmembrane region" description="Helical" evidence="10">
    <location>
        <begin position="85"/>
        <end position="106"/>
    </location>
</feature>
<keyword evidence="6" id="KW-0769">Symport</keyword>
<accession>A0A7K2IR47</accession>
<reference evidence="11 12" key="1">
    <citation type="journal article" date="2019" name="Nat. Commun.">
        <title>The antimicrobial potential of Streptomyces from insect microbiomes.</title>
        <authorList>
            <person name="Chevrette M.G."/>
            <person name="Carlson C.M."/>
            <person name="Ortega H.E."/>
            <person name="Thomas C."/>
            <person name="Ananiev G.E."/>
            <person name="Barns K.J."/>
            <person name="Book A.J."/>
            <person name="Cagnazzo J."/>
            <person name="Carlos C."/>
            <person name="Flanigan W."/>
            <person name="Grubbs K.J."/>
            <person name="Horn H.A."/>
            <person name="Hoffmann F.M."/>
            <person name="Klassen J.L."/>
            <person name="Knack J.J."/>
            <person name="Lewin G.R."/>
            <person name="McDonald B.R."/>
            <person name="Muller L."/>
            <person name="Melo W.G.P."/>
            <person name="Pinto-Tomas A.A."/>
            <person name="Schmitz A."/>
            <person name="Wendt-Pienkowski E."/>
            <person name="Wildman S."/>
            <person name="Zhao M."/>
            <person name="Zhang F."/>
            <person name="Bugni T.S."/>
            <person name="Andes D.R."/>
            <person name="Pupo M.T."/>
            <person name="Currie C.R."/>
        </authorList>
    </citation>
    <scope>NUCLEOTIDE SEQUENCE [LARGE SCALE GENOMIC DNA]</scope>
    <source>
        <strain evidence="11 12">SID5840</strain>
    </source>
</reference>
<feature type="transmembrane region" description="Helical" evidence="10">
    <location>
        <begin position="14"/>
        <end position="35"/>
    </location>
</feature>
<feature type="transmembrane region" description="Helical" evidence="10">
    <location>
        <begin position="275"/>
        <end position="297"/>
    </location>
</feature>
<evidence type="ECO:0000313" key="11">
    <source>
        <dbReference type="EMBL" id="MYR32307.1"/>
    </source>
</evidence>
<feature type="transmembrane region" description="Helical" evidence="10">
    <location>
        <begin position="419"/>
        <end position="438"/>
    </location>
</feature>
<name>A0A7K2IR47_9ACTN</name>
<dbReference type="GO" id="GO:0015293">
    <property type="term" value="F:symporter activity"/>
    <property type="evidence" value="ECO:0007669"/>
    <property type="project" value="UniProtKB-KW"/>
</dbReference>
<dbReference type="PANTHER" id="PTHR48086:SF6">
    <property type="entry name" value="CATION_ACETATE SYMPORTER ACTP"/>
    <property type="match status" value="1"/>
</dbReference>
<dbReference type="PROSITE" id="PS50283">
    <property type="entry name" value="NA_SOLUT_SYMP_3"/>
    <property type="match status" value="1"/>
</dbReference>
<protein>
    <submittedName>
        <fullName evidence="11">Sodium/solute symporter</fullName>
    </submittedName>
</protein>
<feature type="transmembrane region" description="Helical" evidence="10">
    <location>
        <begin position="204"/>
        <end position="226"/>
    </location>
</feature>
<dbReference type="InterPro" id="IPR050277">
    <property type="entry name" value="Sodium:Solute_Symporter"/>
</dbReference>
<evidence type="ECO:0000256" key="10">
    <source>
        <dbReference type="SAM" id="Phobius"/>
    </source>
</evidence>
<dbReference type="CDD" id="cd11480">
    <property type="entry name" value="SLC5sbd_u4"/>
    <property type="match status" value="1"/>
</dbReference>
<keyword evidence="5 10" id="KW-0812">Transmembrane</keyword>
<evidence type="ECO:0000256" key="8">
    <source>
        <dbReference type="ARBA" id="ARBA00023136"/>
    </source>
</evidence>
<dbReference type="InterPro" id="IPR038377">
    <property type="entry name" value="Na/Glc_symporter_sf"/>
</dbReference>
<evidence type="ECO:0000256" key="6">
    <source>
        <dbReference type="ARBA" id="ARBA00022847"/>
    </source>
</evidence>
<dbReference type="NCBIfam" id="TIGR00813">
    <property type="entry name" value="sss"/>
    <property type="match status" value="1"/>
</dbReference>
<feature type="transmembrane region" description="Helical" evidence="10">
    <location>
        <begin position="309"/>
        <end position="334"/>
    </location>
</feature>
<feature type="transmembrane region" description="Helical" evidence="10">
    <location>
        <begin position="172"/>
        <end position="192"/>
    </location>
</feature>
<sequence length="564" mass="58303">MILAQEVVSESSRIVTLGLFTLMIAATIGITVWASRNTRSATDFHSGGRGFSPLQNGLAIGSDYMSAASFLGIAGMIALFGYDGFLYSIGFLVAWLVALLLVAELLRNSGRYTMGDVLSYRMQQRPVRTAAAVSTIVVSIFYLLAQMVGAGALIALLLGIQEGQTFLGMDAPTAKIVGIVVIGLLMTIYVTFGGMKGTTWVQIVKAVILMVGAALLTLLTLSLYGFNLGALMGDAANASQAAADGNAAGFLEPGLRYGVEVAGDPLQTLWNKLDLISLGLALVLGTAGLPHILIRFYTVPDSGSARKSVNWGIGLIGAFYLMTLVLGFGAAALVGHEAITAQDAAGNTAAPQLAQVVGTTLGGDMAGAVLLAIIASAAFAAILSTVAGLVIASSSSLAHDFYNSVIRKGKATGSEEVKVARLSALAIGAVAIVLAIFAQNLNVAFLVSLAFAMAASANLPTLLLSLFWKRFNTAGALAGIYGGLISAVGLVFFSPVVSGSESALMPNVDFAWFPLPNPALVSVPISVLCAVVGTYMSKERDFEKFAMLQVRALTGAGAEKAADH</sequence>
<keyword evidence="3" id="KW-0813">Transport</keyword>
<dbReference type="GO" id="GO:0006847">
    <property type="term" value="P:plasma membrane acetate transport"/>
    <property type="evidence" value="ECO:0007669"/>
    <property type="project" value="TreeGrafter"/>
</dbReference>
<gene>
    <name evidence="11" type="ORF">GTW20_08505</name>
</gene>